<dbReference type="InterPro" id="IPR014729">
    <property type="entry name" value="Rossmann-like_a/b/a_fold"/>
</dbReference>
<dbReference type="Gene3D" id="3.40.50.620">
    <property type="entry name" value="HUPs"/>
    <property type="match status" value="1"/>
</dbReference>
<dbReference type="Pfam" id="PF01687">
    <property type="entry name" value="Flavokinase"/>
    <property type="match status" value="1"/>
</dbReference>
<dbReference type="GO" id="GO:0009398">
    <property type="term" value="P:FMN biosynthetic process"/>
    <property type="evidence" value="ECO:0007669"/>
    <property type="project" value="UniProtKB-UniRule"/>
</dbReference>
<evidence type="ECO:0000256" key="9">
    <source>
        <dbReference type="ARBA" id="ARBA00022827"/>
    </source>
</evidence>
<evidence type="ECO:0000256" key="13">
    <source>
        <dbReference type="ARBA" id="ARBA00049494"/>
    </source>
</evidence>
<dbReference type="GO" id="GO:0003919">
    <property type="term" value="F:FMN adenylyltransferase activity"/>
    <property type="evidence" value="ECO:0007669"/>
    <property type="project" value="UniProtKB-UniRule"/>
</dbReference>
<comment type="caution">
    <text evidence="17">The sequence shown here is derived from an EMBL/GenBank/DDBJ whole genome shotgun (WGS) entry which is preliminary data.</text>
</comment>
<reference evidence="17 18" key="1">
    <citation type="submission" date="2017-11" db="EMBL/GenBank/DDBJ databases">
        <authorList>
            <person name="Founou R.C."/>
            <person name="Founou L."/>
            <person name="Allam M."/>
            <person name="Ismail A."/>
            <person name="Essack S.Y."/>
        </authorList>
    </citation>
    <scope>NUCLEOTIDE SEQUENCE [LARGE SCALE GENOMIC DNA]</scope>
    <source>
        <strain evidence="17 18">G811N2B1</strain>
    </source>
</reference>
<keyword evidence="19" id="KW-1185">Reference proteome</keyword>
<dbReference type="EC" id="2.7.7.2" evidence="14"/>
<accession>A0A2A1KAG7</accession>
<feature type="domain" description="Riboflavin kinase" evidence="15">
    <location>
        <begin position="183"/>
        <end position="312"/>
    </location>
</feature>
<dbReference type="InterPro" id="IPR015864">
    <property type="entry name" value="FAD_synthase"/>
</dbReference>
<evidence type="ECO:0000256" key="7">
    <source>
        <dbReference type="ARBA" id="ARBA00022741"/>
    </source>
</evidence>
<dbReference type="STRING" id="1283.ShL2_01575"/>
<dbReference type="SMART" id="SM00904">
    <property type="entry name" value="Flavokinase"/>
    <property type="match status" value="1"/>
</dbReference>
<dbReference type="PANTHER" id="PTHR22749">
    <property type="entry name" value="RIBOFLAVIN KINASE/FMN ADENYLYLTRANSFERASE"/>
    <property type="match status" value="1"/>
</dbReference>
<comment type="similarity">
    <text evidence="14">Belongs to the ribF family.</text>
</comment>
<dbReference type="FunFam" id="2.40.30.30:FF:000004">
    <property type="entry name" value="Riboflavin biosynthesis protein"/>
    <property type="match status" value="1"/>
</dbReference>
<evidence type="ECO:0000256" key="1">
    <source>
        <dbReference type="ARBA" id="ARBA00004726"/>
    </source>
</evidence>
<dbReference type="PIRSF" id="PIRSF004491">
    <property type="entry name" value="FAD_Synth"/>
    <property type="match status" value="1"/>
</dbReference>
<dbReference type="AlphaFoldDB" id="A0A2A1KAG7"/>
<dbReference type="Proteomes" id="UP000238153">
    <property type="component" value="Unassembled WGS sequence"/>
</dbReference>
<evidence type="ECO:0000259" key="15">
    <source>
        <dbReference type="SMART" id="SM00904"/>
    </source>
</evidence>
<comment type="catalytic activity">
    <reaction evidence="13 14">
        <text>FMN + ATP + H(+) = FAD + diphosphate</text>
        <dbReference type="Rhea" id="RHEA:17237"/>
        <dbReference type="ChEBI" id="CHEBI:15378"/>
        <dbReference type="ChEBI" id="CHEBI:30616"/>
        <dbReference type="ChEBI" id="CHEBI:33019"/>
        <dbReference type="ChEBI" id="CHEBI:57692"/>
        <dbReference type="ChEBI" id="CHEBI:58210"/>
        <dbReference type="EC" id="2.7.7.2"/>
    </reaction>
</comment>
<gene>
    <name evidence="16" type="primary">ribF</name>
    <name evidence="17" type="ORF">CV019_12885</name>
    <name evidence="16" type="ORF">RO950_00070</name>
</gene>
<dbReference type="EMBL" id="JAVSOO010000001">
    <property type="protein sequence ID" value="MDT4285416.1"/>
    <property type="molecule type" value="Genomic_DNA"/>
</dbReference>
<evidence type="ECO:0000313" key="17">
    <source>
        <dbReference type="EMBL" id="PPJ70550.1"/>
    </source>
</evidence>
<name>A0A2A1KAG7_STAHA</name>
<evidence type="ECO:0000256" key="5">
    <source>
        <dbReference type="ARBA" id="ARBA00022679"/>
    </source>
</evidence>
<dbReference type="InterPro" id="IPR023468">
    <property type="entry name" value="Riboflavin_kinase"/>
</dbReference>
<dbReference type="Proteomes" id="UP001269271">
    <property type="component" value="Unassembled WGS sequence"/>
</dbReference>
<evidence type="ECO:0000256" key="3">
    <source>
        <dbReference type="ARBA" id="ARBA00022630"/>
    </source>
</evidence>
<keyword evidence="11" id="KW-0511">Multifunctional enzyme</keyword>
<comment type="catalytic activity">
    <reaction evidence="12 14">
        <text>riboflavin + ATP = FMN + ADP + H(+)</text>
        <dbReference type="Rhea" id="RHEA:14357"/>
        <dbReference type="ChEBI" id="CHEBI:15378"/>
        <dbReference type="ChEBI" id="CHEBI:30616"/>
        <dbReference type="ChEBI" id="CHEBI:57986"/>
        <dbReference type="ChEBI" id="CHEBI:58210"/>
        <dbReference type="ChEBI" id="CHEBI:456216"/>
        <dbReference type="EC" id="2.7.1.26"/>
    </reaction>
</comment>
<reference evidence="16 19" key="2">
    <citation type="submission" date="2023-08" db="EMBL/GenBank/DDBJ databases">
        <title>Genomic surveillance of Staphylococcus haemolyticus neonatal outbreak in southern France.</title>
        <authorList>
            <person name="Magnan C."/>
            <person name="Morsli M."/>
            <person name="Thiery B."/>
            <person name="Salipante F."/>
            <person name="Attar J."/>
            <person name="Massimo D.M."/>
            <person name="Ory J."/>
            <person name="Pantel A."/>
            <person name="Lavigne J.-P."/>
        </authorList>
    </citation>
    <scope>NUCLEOTIDE SEQUENCE [LARGE SCALE GENOMIC DNA]</scope>
    <source>
        <strain evidence="16 19">NSH026</strain>
    </source>
</reference>
<evidence type="ECO:0000256" key="8">
    <source>
        <dbReference type="ARBA" id="ARBA00022777"/>
    </source>
</evidence>
<comment type="pathway">
    <text evidence="1 14">Cofactor biosynthesis; FAD biosynthesis; FAD from FMN: step 1/1.</text>
</comment>
<keyword evidence="3 14" id="KW-0285">Flavoprotein</keyword>
<keyword evidence="6 14" id="KW-0548">Nucleotidyltransferase</keyword>
<sequence length="323" mass="36707">MKVIEVTHPIQEDQLIKEDVAMAFGFFDGMHRGHHKVFEALDERAAAQNLKKAVTTFDPHPSVVLNPERKRTDYLTPLSDKLEMIEQHDVDYCIVINFSSRFASVTAEEFVQDYIINNRVKEVIAGFDFTYGKFGKGNMSVLNEMDEFSTTIVGKQEMETEKISTTAIREALKEGNLKKANEQLGYLYRIKGTVVQGEKRGRTIGFPTANVQPSDDYVLPKKGVYAVSMAIGAENKIYRGVANVGVKPTFHDPSKAEVVIEVNIFDFNDNIYGERVIVYWHHYLRPEVKFDGIDPLVEQMNNDKEKAKYLLSVDFGDDVSYNI</sequence>
<dbReference type="InterPro" id="IPR015865">
    <property type="entry name" value="Riboflavin_kinase_bac/euk"/>
</dbReference>
<dbReference type="InterPro" id="IPR023465">
    <property type="entry name" value="Riboflavin_kinase_dom_sf"/>
</dbReference>
<dbReference type="GO" id="GO:0005524">
    <property type="term" value="F:ATP binding"/>
    <property type="evidence" value="ECO:0007669"/>
    <property type="project" value="UniProtKB-UniRule"/>
</dbReference>
<evidence type="ECO:0000256" key="14">
    <source>
        <dbReference type="PIRNR" id="PIRNR004491"/>
    </source>
</evidence>
<dbReference type="RefSeq" id="WP_011275927.1">
    <property type="nucleotide sequence ID" value="NZ_CABMHO010000002.1"/>
</dbReference>
<dbReference type="EMBL" id="PGWX01000468">
    <property type="protein sequence ID" value="PPJ70550.1"/>
    <property type="molecule type" value="Genomic_DNA"/>
</dbReference>
<keyword evidence="9 14" id="KW-0274">FAD</keyword>
<evidence type="ECO:0000313" key="19">
    <source>
        <dbReference type="Proteomes" id="UP001269271"/>
    </source>
</evidence>
<dbReference type="OMA" id="HRGHQAI"/>
<dbReference type="CDD" id="cd02064">
    <property type="entry name" value="FAD_synthetase_N"/>
    <property type="match status" value="1"/>
</dbReference>
<evidence type="ECO:0000256" key="10">
    <source>
        <dbReference type="ARBA" id="ARBA00022840"/>
    </source>
</evidence>
<keyword evidence="10 14" id="KW-0067">ATP-binding</keyword>
<dbReference type="SUPFAM" id="SSF82114">
    <property type="entry name" value="Riboflavin kinase-like"/>
    <property type="match status" value="1"/>
</dbReference>
<evidence type="ECO:0000256" key="2">
    <source>
        <dbReference type="ARBA" id="ARBA00005201"/>
    </source>
</evidence>
<dbReference type="GO" id="GO:0008531">
    <property type="term" value="F:riboflavin kinase activity"/>
    <property type="evidence" value="ECO:0007669"/>
    <property type="project" value="UniProtKB-UniRule"/>
</dbReference>
<keyword evidence="8 14" id="KW-0418">Kinase</keyword>
<keyword evidence="4 14" id="KW-0288">FMN</keyword>
<evidence type="ECO:0000313" key="16">
    <source>
        <dbReference type="EMBL" id="MDT4285416.1"/>
    </source>
</evidence>
<dbReference type="FunFam" id="3.40.50.620:FF:000021">
    <property type="entry name" value="Riboflavin biosynthesis protein"/>
    <property type="match status" value="1"/>
</dbReference>
<dbReference type="UniPathway" id="UPA00277">
    <property type="reaction ID" value="UER00407"/>
</dbReference>
<dbReference type="GO" id="GO:0009231">
    <property type="term" value="P:riboflavin biosynthetic process"/>
    <property type="evidence" value="ECO:0007669"/>
    <property type="project" value="InterPro"/>
</dbReference>
<dbReference type="GO" id="GO:0006747">
    <property type="term" value="P:FAD biosynthetic process"/>
    <property type="evidence" value="ECO:0007669"/>
    <property type="project" value="UniProtKB-UniRule"/>
</dbReference>
<dbReference type="Gene3D" id="2.40.30.30">
    <property type="entry name" value="Riboflavin kinase-like"/>
    <property type="match status" value="1"/>
</dbReference>
<keyword evidence="7 14" id="KW-0547">Nucleotide-binding</keyword>
<dbReference type="Pfam" id="PF06574">
    <property type="entry name" value="FAD_syn"/>
    <property type="match status" value="1"/>
</dbReference>
<evidence type="ECO:0000256" key="12">
    <source>
        <dbReference type="ARBA" id="ARBA00047880"/>
    </source>
</evidence>
<dbReference type="PANTHER" id="PTHR22749:SF6">
    <property type="entry name" value="RIBOFLAVIN KINASE"/>
    <property type="match status" value="1"/>
</dbReference>
<dbReference type="InterPro" id="IPR002606">
    <property type="entry name" value="Riboflavin_kinase_bac"/>
</dbReference>
<dbReference type="NCBIfam" id="TIGR00083">
    <property type="entry name" value="ribF"/>
    <property type="match status" value="1"/>
</dbReference>
<dbReference type="SUPFAM" id="SSF52374">
    <property type="entry name" value="Nucleotidylyl transferase"/>
    <property type="match status" value="1"/>
</dbReference>
<dbReference type="NCBIfam" id="NF004162">
    <property type="entry name" value="PRK05627.1-5"/>
    <property type="match status" value="1"/>
</dbReference>
<proteinExistence type="inferred from homology"/>
<protein>
    <recommendedName>
        <fullName evidence="14">Riboflavin biosynthesis protein</fullName>
    </recommendedName>
    <domain>
        <recommendedName>
            <fullName evidence="14">Riboflavin kinase</fullName>
            <ecNumber evidence="14">2.7.1.26</ecNumber>
        </recommendedName>
        <alternativeName>
            <fullName evidence="14">Flavokinase</fullName>
        </alternativeName>
    </domain>
    <domain>
        <recommendedName>
            <fullName evidence="14">FMN adenylyltransferase</fullName>
            <ecNumber evidence="14">2.7.7.2</ecNumber>
        </recommendedName>
        <alternativeName>
            <fullName evidence="14">FAD pyrophosphorylase</fullName>
        </alternativeName>
        <alternativeName>
            <fullName evidence="14">FAD synthase</fullName>
        </alternativeName>
    </domain>
</protein>
<dbReference type="UniPathway" id="UPA00276">
    <property type="reaction ID" value="UER00406"/>
</dbReference>
<dbReference type="KEGG" id="shh:ShL2_01575"/>
<evidence type="ECO:0000256" key="6">
    <source>
        <dbReference type="ARBA" id="ARBA00022695"/>
    </source>
</evidence>
<evidence type="ECO:0000256" key="4">
    <source>
        <dbReference type="ARBA" id="ARBA00022643"/>
    </source>
</evidence>
<keyword evidence="5 14" id="KW-0808">Transferase</keyword>
<evidence type="ECO:0000313" key="18">
    <source>
        <dbReference type="Proteomes" id="UP000238153"/>
    </source>
</evidence>
<comment type="pathway">
    <text evidence="2 14">Cofactor biosynthesis; FMN biosynthesis; FMN from riboflavin (ATP route): step 1/1.</text>
</comment>
<evidence type="ECO:0000256" key="11">
    <source>
        <dbReference type="ARBA" id="ARBA00023268"/>
    </source>
</evidence>
<organism evidence="17 18">
    <name type="scientific">Staphylococcus haemolyticus</name>
    <dbReference type="NCBI Taxonomy" id="1283"/>
    <lineage>
        <taxon>Bacteria</taxon>
        <taxon>Bacillati</taxon>
        <taxon>Bacillota</taxon>
        <taxon>Bacilli</taxon>
        <taxon>Bacillales</taxon>
        <taxon>Staphylococcaceae</taxon>
        <taxon>Staphylococcus</taxon>
    </lineage>
</organism>
<dbReference type="EC" id="2.7.1.26" evidence="14"/>